<evidence type="ECO:0000256" key="3">
    <source>
        <dbReference type="ARBA" id="ARBA00012133"/>
    </source>
</evidence>
<evidence type="ECO:0000256" key="5">
    <source>
        <dbReference type="ARBA" id="ARBA00022475"/>
    </source>
</evidence>
<keyword evidence="11 22" id="KW-0547">Nucleotide-binding</keyword>
<dbReference type="EC" id="2.7.1.107" evidence="3 24"/>
<keyword evidence="18" id="KW-0594">Phospholipid biosynthesis</keyword>
<dbReference type="GO" id="GO:0005886">
    <property type="term" value="C:plasma membrane"/>
    <property type="evidence" value="ECO:0007669"/>
    <property type="project" value="UniProtKB-SubCell"/>
</dbReference>
<evidence type="ECO:0000256" key="12">
    <source>
        <dbReference type="ARBA" id="ARBA00022777"/>
    </source>
</evidence>
<evidence type="ECO:0000256" key="21">
    <source>
        <dbReference type="PIRSR" id="PIRSR600829-2"/>
    </source>
</evidence>
<feature type="transmembrane region" description="Helical" evidence="24">
    <location>
        <begin position="100"/>
        <end position="121"/>
    </location>
</feature>
<evidence type="ECO:0000313" key="25">
    <source>
        <dbReference type="EMBL" id="HJD44321.1"/>
    </source>
</evidence>
<dbReference type="InterPro" id="IPR036945">
    <property type="entry name" value="DAGK_sf"/>
</dbReference>
<keyword evidence="6" id="KW-0444">Lipid biosynthesis</keyword>
<feature type="transmembrane region" description="Helical" evidence="24">
    <location>
        <begin position="33"/>
        <end position="53"/>
    </location>
</feature>
<dbReference type="PANTHER" id="PTHR34299:SF1">
    <property type="entry name" value="DIACYLGLYCEROL KINASE"/>
    <property type="match status" value="1"/>
</dbReference>
<dbReference type="PANTHER" id="PTHR34299">
    <property type="entry name" value="DIACYLGLYCEROL KINASE"/>
    <property type="match status" value="1"/>
</dbReference>
<feature type="binding site" evidence="22">
    <location>
        <begin position="98"/>
        <end position="99"/>
    </location>
    <ligand>
        <name>ATP</name>
        <dbReference type="ChEBI" id="CHEBI:30616"/>
    </ligand>
</feature>
<gene>
    <name evidence="25" type="ORF">H9906_04740</name>
</gene>
<keyword evidence="10 23" id="KW-0479">Metal-binding</keyword>
<comment type="catalytic activity">
    <reaction evidence="24">
        <text>a 1,2-diacyl-sn-glycerol + ATP = a 1,2-diacyl-sn-glycero-3-phosphate + ADP + H(+)</text>
        <dbReference type="Rhea" id="RHEA:10272"/>
        <dbReference type="ChEBI" id="CHEBI:15378"/>
        <dbReference type="ChEBI" id="CHEBI:17815"/>
        <dbReference type="ChEBI" id="CHEBI:30616"/>
        <dbReference type="ChEBI" id="CHEBI:58608"/>
        <dbReference type="ChEBI" id="CHEBI:456216"/>
        <dbReference type="EC" id="2.7.1.107"/>
    </reaction>
</comment>
<feature type="binding site" evidence="21">
    <location>
        <begin position="17"/>
        <end position="22"/>
    </location>
    <ligand>
        <name>substrate</name>
    </ligand>
</feature>
<evidence type="ECO:0000256" key="4">
    <source>
        <dbReference type="ARBA" id="ARBA00017575"/>
    </source>
</evidence>
<evidence type="ECO:0000256" key="2">
    <source>
        <dbReference type="ARBA" id="ARBA00005967"/>
    </source>
</evidence>
<evidence type="ECO:0000256" key="11">
    <source>
        <dbReference type="ARBA" id="ARBA00022741"/>
    </source>
</evidence>
<comment type="subcellular location">
    <subcellularLocation>
        <location evidence="1 24">Cell inner membrane</location>
        <topology evidence="1 24">Multi-pass membrane protein</topology>
    </subcellularLocation>
</comment>
<evidence type="ECO:0000256" key="17">
    <source>
        <dbReference type="ARBA" id="ARBA00023136"/>
    </source>
</evidence>
<feature type="binding site" evidence="21">
    <location>
        <position position="102"/>
    </location>
    <ligand>
        <name>substrate</name>
    </ligand>
</feature>
<comment type="function">
    <text evidence="24">Catalyzes the ATP-dependent phosphorylation of sn-l,2-diacylglycerol (DAG) to phosphatidic acid. Involved in the recycling of diacylglycerol produced as a by-product during membrane-derived oligosaccharide (MDO) biosynthesis.</text>
</comment>
<dbReference type="EMBL" id="DWUQ01000096">
    <property type="protein sequence ID" value="HJD44321.1"/>
    <property type="molecule type" value="Genomic_DNA"/>
</dbReference>
<feature type="binding site" evidence="23">
    <location>
        <position position="32"/>
    </location>
    <ligand>
        <name>a divalent metal cation</name>
        <dbReference type="ChEBI" id="CHEBI:60240"/>
    </ligand>
</feature>
<comment type="cofactor">
    <cofactor evidence="23">
        <name>Mg(2+)</name>
        <dbReference type="ChEBI" id="CHEBI:18420"/>
    </cofactor>
    <text evidence="23">Mn(2+), Zn(2+), Cd(2+) and Co(2+) support activity to lesser extents.</text>
</comment>
<feature type="binding site" evidence="22">
    <location>
        <position position="80"/>
    </location>
    <ligand>
        <name>ATP</name>
        <dbReference type="ChEBI" id="CHEBI:30616"/>
    </ligand>
</feature>
<evidence type="ECO:0000256" key="13">
    <source>
        <dbReference type="ARBA" id="ARBA00022840"/>
    </source>
</evidence>
<evidence type="ECO:0000256" key="1">
    <source>
        <dbReference type="ARBA" id="ARBA00004429"/>
    </source>
</evidence>
<evidence type="ECO:0000313" key="26">
    <source>
        <dbReference type="Proteomes" id="UP000823889"/>
    </source>
</evidence>
<evidence type="ECO:0000256" key="7">
    <source>
        <dbReference type="ARBA" id="ARBA00022519"/>
    </source>
</evidence>
<evidence type="ECO:0000256" key="19">
    <source>
        <dbReference type="ARBA" id="ARBA00023264"/>
    </source>
</evidence>
<feature type="binding site" evidence="22">
    <location>
        <position position="20"/>
    </location>
    <ligand>
        <name>ATP</name>
        <dbReference type="ChEBI" id="CHEBI:30616"/>
    </ligand>
</feature>
<feature type="binding site" evidence="21">
    <location>
        <position position="13"/>
    </location>
    <ligand>
        <name>substrate</name>
    </ligand>
</feature>
<keyword evidence="8 24" id="KW-0808">Transferase</keyword>
<keyword evidence="5" id="KW-1003">Cell membrane</keyword>
<feature type="binding site" evidence="22">
    <location>
        <begin position="89"/>
        <end position="91"/>
    </location>
    <ligand>
        <name>ATP</name>
        <dbReference type="ChEBI" id="CHEBI:30616"/>
    </ligand>
</feature>
<keyword evidence="16 24" id="KW-0443">Lipid metabolism</keyword>
<keyword evidence="7 24" id="KW-0997">Cell inner membrane</keyword>
<feature type="binding site" evidence="22">
    <location>
        <position position="32"/>
    </location>
    <ligand>
        <name>ATP</name>
        <dbReference type="ChEBI" id="CHEBI:30616"/>
    </ligand>
</feature>
<evidence type="ECO:0000256" key="10">
    <source>
        <dbReference type="ARBA" id="ARBA00022723"/>
    </source>
</evidence>
<sequence length="131" mass="14361">MSSPFKSQRGFRRILRAAGYSWQGLKAACSHEAAFRQELWLCVILVPCAIWVAQSLGQFLLLIASLLFVLTMELINSAIEALADSISQEFHPLLGRAKDIGSAAVLLSFMVAACAWLAVLYTNYFSTGLGF</sequence>
<keyword evidence="9 24" id="KW-0812">Transmembrane</keyword>
<name>A0A9D2RJ43_9BURK</name>
<dbReference type="GO" id="GO:0004143">
    <property type="term" value="F:ATP-dependent diacylglycerol kinase activity"/>
    <property type="evidence" value="ECO:0007669"/>
    <property type="project" value="UniProtKB-EC"/>
</dbReference>
<keyword evidence="13 22" id="KW-0067">ATP-binding</keyword>
<comment type="caution">
    <text evidence="25">The sequence shown here is derived from an EMBL/GenBank/DDBJ whole genome shotgun (WGS) entry which is preliminary data.</text>
</comment>
<accession>A0A9D2RJ43</accession>
<organism evidence="25 26">
    <name type="scientific">Candidatus Paenalcaligenes intestinipullorum</name>
    <dbReference type="NCBI Taxonomy" id="2838718"/>
    <lineage>
        <taxon>Bacteria</taxon>
        <taxon>Pseudomonadati</taxon>
        <taxon>Pseudomonadota</taxon>
        <taxon>Betaproteobacteria</taxon>
        <taxon>Burkholderiales</taxon>
        <taxon>Alcaligenaceae</taxon>
        <taxon>Paenalcaligenes</taxon>
    </lineage>
</organism>
<proteinExistence type="inferred from homology"/>
<dbReference type="InterPro" id="IPR000829">
    <property type="entry name" value="DAGK"/>
</dbReference>
<dbReference type="Gene3D" id="1.10.287.3610">
    <property type="match status" value="1"/>
</dbReference>
<dbReference type="Pfam" id="PF01219">
    <property type="entry name" value="DAGK_prokar"/>
    <property type="match status" value="1"/>
</dbReference>
<comment type="similarity">
    <text evidence="2 24">Belongs to the bacterial diacylglycerol kinase family.</text>
</comment>
<dbReference type="GO" id="GO:0006654">
    <property type="term" value="P:phosphatidic acid biosynthetic process"/>
    <property type="evidence" value="ECO:0007669"/>
    <property type="project" value="InterPro"/>
</dbReference>
<feature type="binding site" evidence="21">
    <location>
        <position position="73"/>
    </location>
    <ligand>
        <name>substrate</name>
    </ligand>
</feature>
<feature type="active site" description="Proton acceptor" evidence="20">
    <location>
        <position position="73"/>
    </location>
</feature>
<dbReference type="CDD" id="cd14264">
    <property type="entry name" value="DAGK_IM"/>
    <property type="match status" value="1"/>
</dbReference>
<feature type="binding site" evidence="23">
    <location>
        <position position="80"/>
    </location>
    <ligand>
        <name>a divalent metal cation</name>
        <dbReference type="ChEBI" id="CHEBI:60240"/>
    </ligand>
</feature>
<evidence type="ECO:0000256" key="15">
    <source>
        <dbReference type="ARBA" id="ARBA00022989"/>
    </source>
</evidence>
<evidence type="ECO:0000256" key="16">
    <source>
        <dbReference type="ARBA" id="ARBA00023098"/>
    </source>
</evidence>
<evidence type="ECO:0000256" key="20">
    <source>
        <dbReference type="PIRSR" id="PIRSR600829-1"/>
    </source>
</evidence>
<evidence type="ECO:0000256" key="6">
    <source>
        <dbReference type="ARBA" id="ARBA00022516"/>
    </source>
</evidence>
<dbReference type="GO" id="GO:0005524">
    <property type="term" value="F:ATP binding"/>
    <property type="evidence" value="ECO:0007669"/>
    <property type="project" value="UniProtKB-KW"/>
</dbReference>
<evidence type="ECO:0000256" key="23">
    <source>
        <dbReference type="PIRSR" id="PIRSR600829-4"/>
    </source>
</evidence>
<feature type="binding site" evidence="22">
    <location>
        <position position="13"/>
    </location>
    <ligand>
        <name>ATP</name>
        <dbReference type="ChEBI" id="CHEBI:30616"/>
    </ligand>
</feature>
<evidence type="ECO:0000256" key="18">
    <source>
        <dbReference type="ARBA" id="ARBA00023209"/>
    </source>
</evidence>
<feature type="binding site" evidence="21">
    <location>
        <begin position="34"/>
        <end position="38"/>
    </location>
    <ligand>
        <name>substrate</name>
    </ligand>
</feature>
<reference evidence="25" key="2">
    <citation type="submission" date="2021-04" db="EMBL/GenBank/DDBJ databases">
        <authorList>
            <person name="Gilroy R."/>
        </authorList>
    </citation>
    <scope>NUCLEOTIDE SEQUENCE</scope>
    <source>
        <strain evidence="25">9264</strain>
    </source>
</reference>
<keyword evidence="12 24" id="KW-0418">Kinase</keyword>
<evidence type="ECO:0000256" key="8">
    <source>
        <dbReference type="ARBA" id="ARBA00022679"/>
    </source>
</evidence>
<keyword evidence="19 24" id="KW-1208">Phospholipid metabolism</keyword>
<evidence type="ECO:0000256" key="9">
    <source>
        <dbReference type="ARBA" id="ARBA00022692"/>
    </source>
</evidence>
<keyword evidence="17 24" id="KW-0472">Membrane</keyword>
<dbReference type="Proteomes" id="UP000823889">
    <property type="component" value="Unassembled WGS sequence"/>
</dbReference>
<keyword evidence="14 23" id="KW-0460">Magnesium</keyword>
<protein>
    <recommendedName>
        <fullName evidence="4 24">Diacylglycerol kinase</fullName>
        <ecNumber evidence="3 24">2.7.1.107</ecNumber>
    </recommendedName>
</protein>
<dbReference type="GO" id="GO:0046872">
    <property type="term" value="F:metal ion binding"/>
    <property type="evidence" value="ECO:0007669"/>
    <property type="project" value="UniProtKB-KW"/>
</dbReference>
<dbReference type="InterPro" id="IPR033718">
    <property type="entry name" value="DAGK_prok"/>
</dbReference>
<evidence type="ECO:0000256" key="14">
    <source>
        <dbReference type="ARBA" id="ARBA00022842"/>
    </source>
</evidence>
<dbReference type="AlphaFoldDB" id="A0A9D2RJ43"/>
<evidence type="ECO:0000256" key="24">
    <source>
        <dbReference type="RuleBase" id="RU363065"/>
    </source>
</evidence>
<keyword evidence="15 24" id="KW-1133">Transmembrane helix</keyword>
<reference evidence="25" key="1">
    <citation type="journal article" date="2021" name="PeerJ">
        <title>Extensive microbial diversity within the chicken gut microbiome revealed by metagenomics and culture.</title>
        <authorList>
            <person name="Gilroy R."/>
            <person name="Ravi A."/>
            <person name="Getino M."/>
            <person name="Pursley I."/>
            <person name="Horton D.L."/>
            <person name="Alikhan N.F."/>
            <person name="Baker D."/>
            <person name="Gharbi K."/>
            <person name="Hall N."/>
            <person name="Watson M."/>
            <person name="Adriaenssens E.M."/>
            <person name="Foster-Nyarko E."/>
            <person name="Jarju S."/>
            <person name="Secka A."/>
            <person name="Antonio M."/>
            <person name="Oren A."/>
            <person name="Chaudhuri R.R."/>
            <person name="La Ragione R."/>
            <person name="Hildebrand F."/>
            <person name="Pallen M.J."/>
        </authorList>
    </citation>
    <scope>NUCLEOTIDE SEQUENCE</scope>
    <source>
        <strain evidence="25">9264</strain>
    </source>
</reference>
<evidence type="ECO:0000256" key="22">
    <source>
        <dbReference type="PIRSR" id="PIRSR600829-3"/>
    </source>
</evidence>
<comment type="caution">
    <text evidence="24">Lacks conserved residue(s) required for the propagation of feature annotation.</text>
</comment>